<evidence type="ECO:0000256" key="1">
    <source>
        <dbReference type="SAM" id="MobiDB-lite"/>
    </source>
</evidence>
<gene>
    <name evidence="2" type="ORF">Hokovirus_2_3</name>
</gene>
<dbReference type="EMBL" id="KY684104">
    <property type="protein sequence ID" value="ARF10476.1"/>
    <property type="molecule type" value="Genomic_DNA"/>
</dbReference>
<reference evidence="2" key="1">
    <citation type="journal article" date="2017" name="Science">
        <title>Giant viruses with an expanded complement of translation system components.</title>
        <authorList>
            <person name="Schulz F."/>
            <person name="Yutin N."/>
            <person name="Ivanova N.N."/>
            <person name="Ortega D.R."/>
            <person name="Lee T.K."/>
            <person name="Vierheilig J."/>
            <person name="Daims H."/>
            <person name="Horn M."/>
            <person name="Wagner M."/>
            <person name="Jensen G.J."/>
            <person name="Kyrpides N.C."/>
            <person name="Koonin E.V."/>
            <person name="Woyke T."/>
        </authorList>
    </citation>
    <scope>NUCLEOTIDE SEQUENCE</scope>
    <source>
        <strain evidence="2">HKV1</strain>
    </source>
</reference>
<feature type="region of interest" description="Disordered" evidence="1">
    <location>
        <begin position="434"/>
        <end position="462"/>
    </location>
</feature>
<name>A0A1V0SFH6_9VIRU</name>
<proteinExistence type="predicted"/>
<evidence type="ECO:0000313" key="2">
    <source>
        <dbReference type="EMBL" id="ARF10476.1"/>
    </source>
</evidence>
<sequence>MVNEDEIIKEVSYYSDCSSLLNAIQKTNLSNNFYKIYCDHRNANTYLLLLNFKQYERVLKIYEKKFNDIPDINMSTKNAYYSTNFILNVYDGNFRQSIAYWNYLFTLHIGFKYYPNTKTNNNIIIFYNMLSTCNILYDYYRLSFCDVNDVNDQDIDNVDNNNTVKRGFDLCKNDQNLINQYGTNMDNYEKCIVDLIKNEKIIKYEITKVLLNVINKITNFNPVDYFINYYDSYEFNNYIKNNILSGICKKMDQKIVSILLNKNIIPTQNNFDCLVNNKTINECIRLLSQAKKSNIDNIKNILLLLKHYLNNILLISNMFVSYKILPSMSFYKQIIVLLKFINDLTIKNLLAIKYLNIKIYYTIYEIFFSLVNHGFIVNEDITLILAIKNNLLIDNIPDNFKKNLHDFYGVKIIKFIPNLKKYFNVLELKNMLSKKKKQNNQDNKQDNNQDNNRDNNILFSEG</sequence>
<accession>A0A1V0SFH6</accession>
<protein>
    <submittedName>
        <fullName evidence="2">Uncharacterized protein</fullName>
    </submittedName>
</protein>
<organism evidence="2">
    <name type="scientific">Hokovirus HKV1</name>
    <dbReference type="NCBI Taxonomy" id="1977638"/>
    <lineage>
        <taxon>Viruses</taxon>
        <taxon>Varidnaviria</taxon>
        <taxon>Bamfordvirae</taxon>
        <taxon>Nucleocytoviricota</taxon>
        <taxon>Megaviricetes</taxon>
        <taxon>Imitervirales</taxon>
        <taxon>Mimiviridae</taxon>
        <taxon>Klosneuvirinae</taxon>
        <taxon>Hokovirus</taxon>
    </lineage>
</organism>
<feature type="compositionally biased region" description="Basic and acidic residues" evidence="1">
    <location>
        <begin position="443"/>
        <end position="453"/>
    </location>
</feature>